<evidence type="ECO:0000313" key="5">
    <source>
        <dbReference type="Proteomes" id="UP000000268"/>
    </source>
</evidence>
<dbReference type="PANTHER" id="PTHR34800:SF1">
    <property type="entry name" value="TETRAPYRROLE-BINDING PROTEIN, CHLOROPLASTIC"/>
    <property type="match status" value="1"/>
</dbReference>
<evidence type="ECO:0000259" key="3">
    <source>
        <dbReference type="Pfam" id="PF05419"/>
    </source>
</evidence>
<feature type="region of interest" description="Disordered" evidence="1">
    <location>
        <begin position="374"/>
        <end position="409"/>
    </location>
</feature>
<organism evidence="4 5">
    <name type="scientific">Acaryochloris marina (strain MBIC 11017)</name>
    <dbReference type="NCBI Taxonomy" id="329726"/>
    <lineage>
        <taxon>Bacteria</taxon>
        <taxon>Bacillati</taxon>
        <taxon>Cyanobacteriota</taxon>
        <taxon>Cyanophyceae</taxon>
        <taxon>Acaryochloridales</taxon>
        <taxon>Acaryochloridaceae</taxon>
        <taxon>Acaryochloris</taxon>
    </lineage>
</organism>
<dbReference type="AlphaFoldDB" id="B0C936"/>
<evidence type="ECO:0000259" key="2">
    <source>
        <dbReference type="Pfam" id="PF00656"/>
    </source>
</evidence>
<dbReference type="Gene3D" id="3.40.50.1460">
    <property type="match status" value="1"/>
</dbReference>
<dbReference type="eggNOG" id="COG4249">
    <property type="taxonomic scope" value="Bacteria"/>
</dbReference>
<dbReference type="PROSITE" id="PS00018">
    <property type="entry name" value="EF_HAND_1"/>
    <property type="match status" value="1"/>
</dbReference>
<feature type="domain" description="Peptidase C14 caspase" evidence="2">
    <location>
        <begin position="6"/>
        <end position="221"/>
    </location>
</feature>
<dbReference type="InterPro" id="IPR037215">
    <property type="entry name" value="GUN4-like_sf"/>
</dbReference>
<dbReference type="KEGG" id="amr:AM1_1546"/>
<accession>B0C936</accession>
<dbReference type="SUPFAM" id="SSF52129">
    <property type="entry name" value="Caspase-like"/>
    <property type="match status" value="1"/>
</dbReference>
<dbReference type="STRING" id="329726.AM1_1546"/>
<dbReference type="HOGENOM" id="CLU_027134_0_0_3"/>
<feature type="domain" description="GUN4-like" evidence="3">
    <location>
        <begin position="445"/>
        <end position="562"/>
    </location>
</feature>
<dbReference type="GO" id="GO:0046906">
    <property type="term" value="F:tetrapyrrole binding"/>
    <property type="evidence" value="ECO:0007669"/>
    <property type="project" value="TreeGrafter"/>
</dbReference>
<evidence type="ECO:0000256" key="1">
    <source>
        <dbReference type="SAM" id="MobiDB-lite"/>
    </source>
</evidence>
<dbReference type="NCBIfam" id="NF047832">
    <property type="entry name" value="caspase_w_EACC1"/>
    <property type="match status" value="1"/>
</dbReference>
<gene>
    <name evidence="4" type="ordered locus">AM1_1546</name>
</gene>
<dbReference type="PANTHER" id="PTHR34800">
    <property type="entry name" value="TETRAPYRROLE-BINDING PROTEIN, CHLOROPLASTIC"/>
    <property type="match status" value="1"/>
</dbReference>
<feature type="compositionally biased region" description="Basic and acidic residues" evidence="1">
    <location>
        <begin position="374"/>
        <end position="384"/>
    </location>
</feature>
<reference evidence="4 5" key="1">
    <citation type="journal article" date="2008" name="Proc. Natl. Acad. Sci. U.S.A.">
        <title>Niche adaptation and genome expansion in the chlorophyll d-producing cyanobacterium Acaryochloris marina.</title>
        <authorList>
            <person name="Swingley W.D."/>
            <person name="Chen M."/>
            <person name="Cheung P.C."/>
            <person name="Conrad A.L."/>
            <person name="Dejesa L.C."/>
            <person name="Hao J."/>
            <person name="Honchak B.M."/>
            <person name="Karbach L.E."/>
            <person name="Kurdoglu A."/>
            <person name="Lahiri S."/>
            <person name="Mastrian S.D."/>
            <person name="Miyashita H."/>
            <person name="Page L."/>
            <person name="Ramakrishna P."/>
            <person name="Satoh S."/>
            <person name="Sattley W.M."/>
            <person name="Shimada Y."/>
            <person name="Taylor H.L."/>
            <person name="Tomo T."/>
            <person name="Tsuchiya T."/>
            <person name="Wang Z.T."/>
            <person name="Raymond J."/>
            <person name="Mimuro M."/>
            <person name="Blankenship R.E."/>
            <person name="Touchman J.W."/>
        </authorList>
    </citation>
    <scope>NUCLEOTIDE SEQUENCE [LARGE SCALE GENOMIC DNA]</scope>
    <source>
        <strain evidence="5">MBIC 11017</strain>
    </source>
</reference>
<dbReference type="InterPro" id="IPR011600">
    <property type="entry name" value="Pept_C14_caspase"/>
</dbReference>
<keyword evidence="5" id="KW-1185">Reference proteome</keyword>
<dbReference type="RefSeq" id="WP_012162095.1">
    <property type="nucleotide sequence ID" value="NC_009925.1"/>
</dbReference>
<dbReference type="GO" id="GO:0004197">
    <property type="term" value="F:cysteine-type endopeptidase activity"/>
    <property type="evidence" value="ECO:0007669"/>
    <property type="project" value="InterPro"/>
</dbReference>
<dbReference type="EMBL" id="CP000828">
    <property type="protein sequence ID" value="ABW26571.1"/>
    <property type="molecule type" value="Genomic_DNA"/>
</dbReference>
<evidence type="ECO:0000313" key="4">
    <source>
        <dbReference type="EMBL" id="ABW26571.1"/>
    </source>
</evidence>
<dbReference type="InterPro" id="IPR008629">
    <property type="entry name" value="GUN4-like"/>
</dbReference>
<dbReference type="Gene3D" id="1.25.40.620">
    <property type="match status" value="1"/>
</dbReference>
<sequence>MSESKKSALLIGVSEYGEGLNALSAPPMDVVAMKQVLGNSDLGGFSSANIKVLINPDLAEMRENIEDLFTRSSKQDLVLLYFSGHGITDDNNRLYLTSRNTSKIRYRSRSVPASFIQNLSDDTHAKRQVIILDCCYSGAFAEGWQRKGNAKVELERELGKEGRVVLTSSSSTQVSFQQEDAELSLYTQYLIEGIEVGAADEDQDGIVTVRELHNYAKKKVQAVKPNMKPDIIVANDEGYDIFLSKVKIDAESKFRTLVENYINHELGEIHSHRSQEILDKHARVLGLAVGHSQAIIASVLEPTRRRLKNLERYRQEYEAEVQKHYPLSEATLTEMKDWQQEILGLADGDVAKIQNEVNSAKESQIAKPKQDLELRRAKAEHQHQAIEQQEEQLKRERPETEAQFQQKEPELEQQMALEQQKQTMSGLEENGQDDLSSERFRGKYLAKLRDLLVAKDWKAADQETAERMKEVMGETLDEKIIRRFPCRDLLNIDRLWMKYSGGKFGFTVQHAIWESCNKDWNKFGTTVNWRDPNSWPKTLSWYIESKYTFSNKAVKGHLPTMRAFFVFGFAIKLQSVGECELEFAALMSRVKDCSK</sequence>
<protein>
    <submittedName>
        <fullName evidence="4">GUN4-like family protein</fullName>
    </submittedName>
</protein>
<dbReference type="Gene3D" id="1.10.10.1770">
    <property type="entry name" value="Gun4-like"/>
    <property type="match status" value="1"/>
</dbReference>
<dbReference type="OrthoDB" id="473693at2"/>
<dbReference type="InterPro" id="IPR029030">
    <property type="entry name" value="Caspase-like_dom_sf"/>
</dbReference>
<proteinExistence type="predicted"/>
<dbReference type="CDD" id="cd16383">
    <property type="entry name" value="GUN4"/>
    <property type="match status" value="1"/>
</dbReference>
<feature type="compositionally biased region" description="Basic and acidic residues" evidence="1">
    <location>
        <begin position="391"/>
        <end position="400"/>
    </location>
</feature>
<dbReference type="eggNOG" id="COG3064">
    <property type="taxonomic scope" value="Bacteria"/>
</dbReference>
<dbReference type="SUPFAM" id="SSF140869">
    <property type="entry name" value="GUN4-like"/>
    <property type="match status" value="1"/>
</dbReference>
<dbReference type="Pfam" id="PF05419">
    <property type="entry name" value="GUN4"/>
    <property type="match status" value="1"/>
</dbReference>
<dbReference type="Proteomes" id="UP000000268">
    <property type="component" value="Chromosome"/>
</dbReference>
<dbReference type="Pfam" id="PF00656">
    <property type="entry name" value="Peptidase_C14"/>
    <property type="match status" value="1"/>
</dbReference>
<name>B0C936_ACAM1</name>
<dbReference type="InterPro" id="IPR018247">
    <property type="entry name" value="EF_Hand_1_Ca_BS"/>
</dbReference>
<dbReference type="GO" id="GO:0006508">
    <property type="term" value="P:proteolysis"/>
    <property type="evidence" value="ECO:0007669"/>
    <property type="project" value="InterPro"/>
</dbReference>